<dbReference type="AlphaFoldDB" id="A0A2C6KHH7"/>
<dbReference type="GeneID" id="94433397"/>
<proteinExistence type="predicted"/>
<feature type="non-terminal residue" evidence="2">
    <location>
        <position position="141"/>
    </location>
</feature>
<evidence type="ECO:0000313" key="3">
    <source>
        <dbReference type="Proteomes" id="UP000221165"/>
    </source>
</evidence>
<evidence type="ECO:0000256" key="1">
    <source>
        <dbReference type="SAM" id="MobiDB-lite"/>
    </source>
</evidence>
<dbReference type="Proteomes" id="UP000221165">
    <property type="component" value="Unassembled WGS sequence"/>
</dbReference>
<sequence>MEKRTFLNLTNSKRSSPHKAEPHRISSTLFSSSSSFSHLKARLSSHSSSSFCAFLSSLSLLHSSRQQERRKIIFTDKREAFSSSFLPPCPHFSSFLFHRAVDSLQSLPSSSLFGFSPLSSFPSLCFSSSSLSSSSSFGLSD</sequence>
<dbReference type="EMBL" id="MIGC01006631">
    <property type="protein sequence ID" value="PHJ16108.1"/>
    <property type="molecule type" value="Genomic_DNA"/>
</dbReference>
<evidence type="ECO:0000313" key="2">
    <source>
        <dbReference type="EMBL" id="PHJ16108.1"/>
    </source>
</evidence>
<dbReference type="RefSeq" id="XP_067917839.1">
    <property type="nucleotide sequence ID" value="XM_068070186.1"/>
</dbReference>
<feature type="region of interest" description="Disordered" evidence="1">
    <location>
        <begin position="1"/>
        <end position="25"/>
    </location>
</feature>
<name>A0A2C6KHH7_9APIC</name>
<organism evidence="2 3">
    <name type="scientific">Cystoisospora suis</name>
    <dbReference type="NCBI Taxonomy" id="483139"/>
    <lineage>
        <taxon>Eukaryota</taxon>
        <taxon>Sar</taxon>
        <taxon>Alveolata</taxon>
        <taxon>Apicomplexa</taxon>
        <taxon>Conoidasida</taxon>
        <taxon>Coccidia</taxon>
        <taxon>Eucoccidiorida</taxon>
        <taxon>Eimeriorina</taxon>
        <taxon>Sarcocystidae</taxon>
        <taxon>Cystoisospora</taxon>
    </lineage>
</organism>
<reference evidence="2 3" key="1">
    <citation type="journal article" date="2017" name="Int. J. Parasitol.">
        <title>The genome of the protozoan parasite Cystoisospora suis and a reverse vaccinology approach to identify vaccine candidates.</title>
        <authorList>
            <person name="Palmieri N."/>
            <person name="Shrestha A."/>
            <person name="Ruttkowski B."/>
            <person name="Beck T."/>
            <person name="Vogl C."/>
            <person name="Tomley F."/>
            <person name="Blake D.P."/>
            <person name="Joachim A."/>
        </authorList>
    </citation>
    <scope>NUCLEOTIDE SEQUENCE [LARGE SCALE GENOMIC DNA]</scope>
    <source>
        <strain evidence="2 3">Wien I</strain>
    </source>
</reference>
<dbReference type="VEuPathDB" id="ToxoDB:CSUI_010080"/>
<protein>
    <submittedName>
        <fullName evidence="2">Uncharacterized protein</fullName>
    </submittedName>
</protein>
<gene>
    <name evidence="2" type="ORF">CSUI_010080</name>
</gene>
<comment type="caution">
    <text evidence="2">The sequence shown here is derived from an EMBL/GenBank/DDBJ whole genome shotgun (WGS) entry which is preliminary data.</text>
</comment>
<accession>A0A2C6KHH7</accession>
<keyword evidence="3" id="KW-1185">Reference proteome</keyword>